<comment type="caution">
    <text evidence="2">The sequence shown here is derived from an EMBL/GenBank/DDBJ whole genome shotgun (WGS) entry which is preliminary data.</text>
</comment>
<sequence>MAVPVCVVSMSHLEVHGSDGEDDVPERPLSPPGTTECPVIDKPQTSSNGQRMPDQLSRDSASQLGDRGLTISHPVWDGTAWPSLPADHHPSQAEPGVHGAVWTAGTHGAASTNTPVITEQESTMT</sequence>
<evidence type="ECO:0000256" key="1">
    <source>
        <dbReference type="SAM" id="MobiDB-lite"/>
    </source>
</evidence>
<accession>A0AAE1DKZ3</accession>
<proteinExistence type="predicted"/>
<dbReference type="EMBL" id="JAWDGP010003406">
    <property type="protein sequence ID" value="KAK3774496.1"/>
    <property type="molecule type" value="Genomic_DNA"/>
</dbReference>
<gene>
    <name evidence="2" type="ORF">RRG08_049432</name>
</gene>
<dbReference type="AlphaFoldDB" id="A0AAE1DKZ3"/>
<dbReference type="Proteomes" id="UP001283361">
    <property type="component" value="Unassembled WGS sequence"/>
</dbReference>
<organism evidence="2 3">
    <name type="scientific">Elysia crispata</name>
    <name type="common">lettuce slug</name>
    <dbReference type="NCBI Taxonomy" id="231223"/>
    <lineage>
        <taxon>Eukaryota</taxon>
        <taxon>Metazoa</taxon>
        <taxon>Spiralia</taxon>
        <taxon>Lophotrochozoa</taxon>
        <taxon>Mollusca</taxon>
        <taxon>Gastropoda</taxon>
        <taxon>Heterobranchia</taxon>
        <taxon>Euthyneura</taxon>
        <taxon>Panpulmonata</taxon>
        <taxon>Sacoglossa</taxon>
        <taxon>Placobranchoidea</taxon>
        <taxon>Plakobranchidae</taxon>
        <taxon>Elysia</taxon>
    </lineage>
</organism>
<feature type="region of interest" description="Disordered" evidence="1">
    <location>
        <begin position="14"/>
        <end position="73"/>
    </location>
</feature>
<reference evidence="2" key="1">
    <citation type="journal article" date="2023" name="G3 (Bethesda)">
        <title>A reference genome for the long-term kleptoplast-retaining sea slug Elysia crispata morphotype clarki.</title>
        <authorList>
            <person name="Eastman K.E."/>
            <person name="Pendleton A.L."/>
            <person name="Shaikh M.A."/>
            <person name="Suttiyut T."/>
            <person name="Ogas R."/>
            <person name="Tomko P."/>
            <person name="Gavelis G."/>
            <person name="Widhalm J.R."/>
            <person name="Wisecaver J.H."/>
        </authorList>
    </citation>
    <scope>NUCLEOTIDE SEQUENCE</scope>
    <source>
        <strain evidence="2">ECLA1</strain>
    </source>
</reference>
<evidence type="ECO:0000313" key="2">
    <source>
        <dbReference type="EMBL" id="KAK3774496.1"/>
    </source>
</evidence>
<evidence type="ECO:0000313" key="3">
    <source>
        <dbReference type="Proteomes" id="UP001283361"/>
    </source>
</evidence>
<protein>
    <submittedName>
        <fullName evidence="2">Uncharacterized protein</fullName>
    </submittedName>
</protein>
<name>A0AAE1DKZ3_9GAST</name>
<keyword evidence="3" id="KW-1185">Reference proteome</keyword>